<gene>
    <name evidence="1" type="ORF">HMPREF0765_1336</name>
</gene>
<organism evidence="1 2">
    <name type="scientific">Sphingobacterium spiritivorum ATCC 33300</name>
    <dbReference type="NCBI Taxonomy" id="525372"/>
    <lineage>
        <taxon>Bacteria</taxon>
        <taxon>Pseudomonadati</taxon>
        <taxon>Bacteroidota</taxon>
        <taxon>Sphingobacteriia</taxon>
        <taxon>Sphingobacteriales</taxon>
        <taxon>Sphingobacteriaceae</taxon>
        <taxon>Sphingobacterium</taxon>
    </lineage>
</organism>
<accession>C2FVI0</accession>
<dbReference type="EMBL" id="ACHB01000033">
    <property type="protein sequence ID" value="EEI93038.1"/>
    <property type="molecule type" value="Genomic_DNA"/>
</dbReference>
<evidence type="ECO:0000313" key="1">
    <source>
        <dbReference type="EMBL" id="EEI93038.1"/>
    </source>
</evidence>
<evidence type="ECO:0000313" key="2">
    <source>
        <dbReference type="Proteomes" id="UP000006241"/>
    </source>
</evidence>
<proteinExistence type="predicted"/>
<dbReference type="SUPFAM" id="SSF56399">
    <property type="entry name" value="ADP-ribosylation"/>
    <property type="match status" value="1"/>
</dbReference>
<comment type="caution">
    <text evidence="1">The sequence shown here is derived from an EMBL/GenBank/DDBJ whole genome shotgun (WGS) entry which is preliminary data.</text>
</comment>
<dbReference type="Proteomes" id="UP000006241">
    <property type="component" value="Unassembled WGS sequence"/>
</dbReference>
<reference evidence="1 2" key="1">
    <citation type="submission" date="2009-01" db="EMBL/GenBank/DDBJ databases">
        <authorList>
            <person name="Qin X."/>
            <person name="Bachman B."/>
            <person name="Battles P."/>
            <person name="Bell A."/>
            <person name="Bess C."/>
            <person name="Bickham C."/>
            <person name="Chaboub L."/>
            <person name="Chen D."/>
            <person name="Coyle M."/>
            <person name="Deiros D.R."/>
            <person name="Dinh H."/>
            <person name="Forbes L."/>
            <person name="Fowler G."/>
            <person name="Francisco L."/>
            <person name="Fu Q."/>
            <person name="Gubbala S."/>
            <person name="Hale W."/>
            <person name="Han Y."/>
            <person name="Hemphill L."/>
            <person name="Highlander S.K."/>
            <person name="Hirani K."/>
            <person name="Hogues M."/>
            <person name="Jackson L."/>
            <person name="Jakkamsetti A."/>
            <person name="Javaid M."/>
            <person name="Jiang H."/>
            <person name="Korchina V."/>
            <person name="Kovar C."/>
            <person name="Lara F."/>
            <person name="Lee S."/>
            <person name="Mata R."/>
            <person name="Mathew T."/>
            <person name="Moen C."/>
            <person name="Morales K."/>
            <person name="Munidasa M."/>
            <person name="Nazareth L."/>
            <person name="Ngo R."/>
            <person name="Nguyen L."/>
            <person name="Okwuonu G."/>
            <person name="Ongeri F."/>
            <person name="Patil S."/>
            <person name="Petrosino J."/>
            <person name="Pham C."/>
            <person name="Pham P."/>
            <person name="Pu L.-L."/>
            <person name="Puazo M."/>
            <person name="Raj R."/>
            <person name="Reid J."/>
            <person name="Rouhana J."/>
            <person name="Saada N."/>
            <person name="Shang Y."/>
            <person name="Simmons D."/>
            <person name="Thornton R."/>
            <person name="Warren J."/>
            <person name="Weissenberger G."/>
            <person name="Zhang J."/>
            <person name="Zhang L."/>
            <person name="Zhou C."/>
            <person name="Zhu D."/>
            <person name="Muzny D."/>
            <person name="Worley K."/>
            <person name="Gibbs R."/>
        </authorList>
    </citation>
    <scope>NUCLEOTIDE SEQUENCE [LARGE SCALE GENOMIC DNA]</scope>
    <source>
        <strain evidence="1 2">ATCC 33300</strain>
    </source>
</reference>
<evidence type="ECO:0008006" key="3">
    <source>
        <dbReference type="Google" id="ProtNLM"/>
    </source>
</evidence>
<dbReference type="HOGENOM" id="CLU_1324811_0_0_10"/>
<name>C2FVI0_SPHSI</name>
<protein>
    <recommendedName>
        <fullName evidence="3">DUF3990 domain-containing protein</fullName>
    </recommendedName>
</protein>
<sequence>MYRRRPNLMLGFHGCDELVRNQLVTTPDIVKKSQETYDWLGHGFYVWENNYKRAYKWALDKKLRGTLETPSVVGVIYQLDYCLDFTDSEFIDILSSYYELMKDDLYVAGKDLPKNKNLTNDKYQDLILRELDCAVIEYLHQKINEQINADVSSKDFSELKHFDTSRGVFTEGGPAFEGAGIQTKNHIQICIRNLNCIKGFFIPRKETEFP</sequence>
<dbReference type="AlphaFoldDB" id="C2FVI0"/>
<dbReference type="RefSeq" id="WP_003007125.1">
    <property type="nucleotide sequence ID" value="NZ_GG668631.1"/>
</dbReference>